<evidence type="ECO:0000313" key="1">
    <source>
        <dbReference type="EMBL" id="PIT62958.1"/>
    </source>
</evidence>
<organism evidence="1 2">
    <name type="scientific">Snodgrassella alvi</name>
    <dbReference type="NCBI Taxonomy" id="1196083"/>
    <lineage>
        <taxon>Bacteria</taxon>
        <taxon>Pseudomonadati</taxon>
        <taxon>Pseudomonadota</taxon>
        <taxon>Betaproteobacteria</taxon>
        <taxon>Neisseriales</taxon>
        <taxon>Neisseriaceae</taxon>
        <taxon>Snodgrassella</taxon>
    </lineage>
</organism>
<reference evidence="1 2" key="1">
    <citation type="journal article" date="2017" name="MBio">
        <title>Type VI secretion-mediated competition in the bee gut microbiome.</title>
        <authorList>
            <person name="Steele M.I."/>
            <person name="Kwong W.K."/>
            <person name="Powell J.E."/>
            <person name="Whiteley M."/>
            <person name="Moran N.A."/>
        </authorList>
    </citation>
    <scope>NUCLEOTIDE SEQUENCE [LARGE SCALE GENOMIC DNA]</scope>
    <source>
        <strain evidence="1 2">PEB0171</strain>
    </source>
</reference>
<dbReference type="EMBL" id="MEIV01000040">
    <property type="protein sequence ID" value="PIT62958.1"/>
    <property type="molecule type" value="Genomic_DNA"/>
</dbReference>
<dbReference type="RefSeq" id="WP_100115566.1">
    <property type="nucleotide sequence ID" value="NZ_MEIV01000040.1"/>
</dbReference>
<protein>
    <submittedName>
        <fullName evidence="1">Uncharacterized protein</fullName>
    </submittedName>
</protein>
<dbReference type="Proteomes" id="UP000231094">
    <property type="component" value="Unassembled WGS sequence"/>
</dbReference>
<accession>A0A2N9Y4N1</accession>
<sequence length="158" mass="18571">MLKKYGFFILLYFIAMLVEAKTFEEEKRLTPKDYSNKQLCALLEKDKITINSCSVFYTFIFKGDTDLTIKFNGTTYKTSSADCNDFYCQSNFLSSEEDKELSDGEAKDWFRDKTFKIVKDPSAKYHCLKRKKHNKPVYELCILNKSYEGYDKIIKSLK</sequence>
<name>A0A2N9Y4N1_9NEIS</name>
<gene>
    <name evidence="1" type="ORF">BHC47_11340</name>
</gene>
<evidence type="ECO:0000313" key="2">
    <source>
        <dbReference type="Proteomes" id="UP000231094"/>
    </source>
</evidence>
<comment type="caution">
    <text evidence="1">The sequence shown here is derived from an EMBL/GenBank/DDBJ whole genome shotgun (WGS) entry which is preliminary data.</text>
</comment>
<proteinExistence type="predicted"/>
<dbReference type="AlphaFoldDB" id="A0A2N9Y4N1"/>